<evidence type="ECO:0000256" key="1">
    <source>
        <dbReference type="SAM" id="Phobius"/>
    </source>
</evidence>
<dbReference type="STRING" id="134849.SAMN05443668_11577"/>
<protein>
    <recommendedName>
        <fullName evidence="4">Dolichyl-phosphate-mannose-protein mannosyltransferase</fullName>
    </recommendedName>
</protein>
<reference evidence="2 3" key="1">
    <citation type="submission" date="2016-11" db="EMBL/GenBank/DDBJ databases">
        <authorList>
            <person name="Jaros S."/>
            <person name="Januszkiewicz K."/>
            <person name="Wedrychowicz H."/>
        </authorList>
    </citation>
    <scope>NUCLEOTIDE SEQUENCE [LARGE SCALE GENOMIC DNA]</scope>
    <source>
        <strain evidence="2 3">DSM 46144</strain>
    </source>
</reference>
<feature type="transmembrane region" description="Helical" evidence="1">
    <location>
        <begin position="110"/>
        <end position="129"/>
    </location>
</feature>
<feature type="transmembrane region" description="Helical" evidence="1">
    <location>
        <begin position="56"/>
        <end position="74"/>
    </location>
</feature>
<feature type="transmembrane region" description="Helical" evidence="1">
    <location>
        <begin position="141"/>
        <end position="167"/>
    </location>
</feature>
<organism evidence="2 3">
    <name type="scientific">Cryptosporangium aurantiacum</name>
    <dbReference type="NCBI Taxonomy" id="134849"/>
    <lineage>
        <taxon>Bacteria</taxon>
        <taxon>Bacillati</taxon>
        <taxon>Actinomycetota</taxon>
        <taxon>Actinomycetes</taxon>
        <taxon>Cryptosporangiales</taxon>
        <taxon>Cryptosporangiaceae</taxon>
        <taxon>Cryptosporangium</taxon>
    </lineage>
</organism>
<feature type="transmembrane region" description="Helical" evidence="1">
    <location>
        <begin position="299"/>
        <end position="319"/>
    </location>
</feature>
<accession>A0A1M7RJS1</accession>
<keyword evidence="1" id="KW-0472">Membrane</keyword>
<gene>
    <name evidence="2" type="ORF">SAMN05443668_11577</name>
</gene>
<proteinExistence type="predicted"/>
<dbReference type="Proteomes" id="UP000184440">
    <property type="component" value="Unassembled WGS sequence"/>
</dbReference>
<feature type="transmembrane region" description="Helical" evidence="1">
    <location>
        <begin position="255"/>
        <end position="287"/>
    </location>
</feature>
<evidence type="ECO:0000313" key="3">
    <source>
        <dbReference type="Proteomes" id="UP000184440"/>
    </source>
</evidence>
<keyword evidence="3" id="KW-1185">Reference proteome</keyword>
<feature type="transmembrane region" description="Helical" evidence="1">
    <location>
        <begin position="179"/>
        <end position="200"/>
    </location>
</feature>
<evidence type="ECO:0000313" key="2">
    <source>
        <dbReference type="EMBL" id="SHN46390.1"/>
    </source>
</evidence>
<name>A0A1M7RJS1_9ACTN</name>
<keyword evidence="1" id="KW-0812">Transmembrane</keyword>
<feature type="transmembrane region" description="Helical" evidence="1">
    <location>
        <begin position="230"/>
        <end position="249"/>
    </location>
</feature>
<feature type="transmembrane region" description="Helical" evidence="1">
    <location>
        <begin position="86"/>
        <end position="104"/>
    </location>
</feature>
<evidence type="ECO:0008006" key="4">
    <source>
        <dbReference type="Google" id="ProtNLM"/>
    </source>
</evidence>
<dbReference type="EMBL" id="FRCS01000015">
    <property type="protein sequence ID" value="SHN46390.1"/>
    <property type="molecule type" value="Genomic_DNA"/>
</dbReference>
<dbReference type="AlphaFoldDB" id="A0A1M7RJS1"/>
<keyword evidence="1" id="KW-1133">Transmembrane helix</keyword>
<sequence length="330" mass="34101">MLAVVADASGYVSSEHRLLERQADAVVDGGAALGGLGHAYPPVPTFLAGVLPGGELALSVVAALFAGVVVQVLAERLVLRRVPAVVAVPLLLTLVAAPAAAFVASEALPAIAVTALFALAIDGFTRFVIDKDTEGGFVAGLSVAAAAGFDDIALVFALALAVAVPSIAGARYRAEPGSAAATLAVVLFPVAFVTAAWAFLEWRFTGELDTAPFTFRGGVLESFDTAARTVLTGLGHVPLYVLAAVLHAWRRPTSLVGYLAPVLALVLGAWLGLGYSPALAYVLLAYTAVVTLRRPDNRLVAGLLIAVAILQIALSWWWVPTIPSAWLSSF</sequence>